<dbReference type="PANTHER" id="PTHR20941">
    <property type="entry name" value="FOLATE SYNTHESIS PROTEINS"/>
    <property type="match status" value="1"/>
</dbReference>
<dbReference type="InterPro" id="IPR045031">
    <property type="entry name" value="DHP_synth-like"/>
</dbReference>
<sequence length="277" mass="30063">MNTKLRTSEKTFDLTKETLVMGILNITPDSFSDGGLYFDLDHAVKQAKMMEEEGAHIIDIGGESTRPGHQPVTAEEELARVIPAIQAVKKAVPLPISIDTYKAEVAEKAMEAGASIINDVWGAIKEPAIAEVAARYVVPIILTHNRSDRNYESLLDDMKNDLRKSIKIAKCAGVIEENIILDPGIGFAKTQAQNLEVMRNLADLKGLGYPILLGTSRKSFIGTALDLPKGERMEGTGATVCYGMAQGVDIVRVHDVKPIVRMTKMMDAMLGKGEGIG</sequence>
<comment type="catalytic activity">
    <reaction evidence="1">
        <text>(7,8-dihydropterin-6-yl)methyl diphosphate + 4-aminobenzoate = 7,8-dihydropteroate + diphosphate</text>
        <dbReference type="Rhea" id="RHEA:19949"/>
        <dbReference type="ChEBI" id="CHEBI:17836"/>
        <dbReference type="ChEBI" id="CHEBI:17839"/>
        <dbReference type="ChEBI" id="CHEBI:33019"/>
        <dbReference type="ChEBI" id="CHEBI:72950"/>
        <dbReference type="EC" id="2.5.1.15"/>
    </reaction>
</comment>
<evidence type="ECO:0000256" key="8">
    <source>
        <dbReference type="ARBA" id="ARBA00022723"/>
    </source>
</evidence>
<keyword evidence="7 13" id="KW-0808">Transferase</keyword>
<dbReference type="FunFam" id="3.20.20.20:FF:000006">
    <property type="entry name" value="Dihydropteroate synthase"/>
    <property type="match status" value="1"/>
</dbReference>
<accession>A0A845E8M1</accession>
<dbReference type="GO" id="GO:0046654">
    <property type="term" value="P:tetrahydrofolate biosynthetic process"/>
    <property type="evidence" value="ECO:0007669"/>
    <property type="project" value="UniProtKB-UniPathway"/>
</dbReference>
<dbReference type="PROSITE" id="PS00793">
    <property type="entry name" value="DHPS_2"/>
    <property type="match status" value="1"/>
</dbReference>
<keyword evidence="9 13" id="KW-0460">Magnesium</keyword>
<dbReference type="RefSeq" id="WP_160917578.1">
    <property type="nucleotide sequence ID" value="NZ_WMEZ01000013.1"/>
</dbReference>
<dbReference type="GO" id="GO:0046656">
    <property type="term" value="P:folic acid biosynthetic process"/>
    <property type="evidence" value="ECO:0007669"/>
    <property type="project" value="UniProtKB-KW"/>
</dbReference>
<keyword evidence="8 13" id="KW-0479">Metal-binding</keyword>
<evidence type="ECO:0000313" key="16">
    <source>
        <dbReference type="Proteomes" id="UP000447393"/>
    </source>
</evidence>
<dbReference type="EC" id="2.5.1.15" evidence="5 13"/>
<evidence type="ECO:0000256" key="12">
    <source>
        <dbReference type="ARBA" id="ARBA00053449"/>
    </source>
</evidence>
<name>A0A845E8M1_9BACI</name>
<evidence type="ECO:0000256" key="11">
    <source>
        <dbReference type="ARBA" id="ARBA00030193"/>
    </source>
</evidence>
<dbReference type="NCBIfam" id="TIGR01496">
    <property type="entry name" value="DHPS"/>
    <property type="match status" value="1"/>
</dbReference>
<keyword evidence="10 13" id="KW-0289">Folate biosynthesis</keyword>
<dbReference type="GO" id="GO:0004156">
    <property type="term" value="F:dihydropteroate synthase activity"/>
    <property type="evidence" value="ECO:0007669"/>
    <property type="project" value="UniProtKB-EC"/>
</dbReference>
<reference evidence="15 16" key="1">
    <citation type="submission" date="2019-11" db="EMBL/GenBank/DDBJ databases">
        <title>Genome sequences of 17 halophilic strains isolated from different environments.</title>
        <authorList>
            <person name="Furrow R.E."/>
        </authorList>
    </citation>
    <scope>NUCLEOTIDE SEQUENCE [LARGE SCALE GENOMIC DNA]</scope>
    <source>
        <strain evidence="15 16">22505_10_Sand</strain>
    </source>
</reference>
<comment type="cofactor">
    <cofactor evidence="2 13">
        <name>Mg(2+)</name>
        <dbReference type="ChEBI" id="CHEBI:18420"/>
    </cofactor>
</comment>
<dbReference type="SUPFAM" id="SSF51717">
    <property type="entry name" value="Dihydropteroate synthetase-like"/>
    <property type="match status" value="1"/>
</dbReference>
<dbReference type="OrthoDB" id="9811744at2"/>
<evidence type="ECO:0000256" key="7">
    <source>
        <dbReference type="ARBA" id="ARBA00022679"/>
    </source>
</evidence>
<comment type="similarity">
    <text evidence="4 13">Belongs to the DHPS family.</text>
</comment>
<comment type="pathway">
    <text evidence="3 13">Cofactor biosynthesis; tetrahydrofolate biosynthesis; 7,8-dihydrofolate from 2-amino-4-hydroxy-6-hydroxymethyl-7,8-dihydropteridine diphosphate and 4-aminobenzoate: step 1/2.</text>
</comment>
<feature type="domain" description="Pterin-binding" evidence="14">
    <location>
        <begin position="18"/>
        <end position="264"/>
    </location>
</feature>
<dbReference type="GO" id="GO:0046872">
    <property type="term" value="F:metal ion binding"/>
    <property type="evidence" value="ECO:0007669"/>
    <property type="project" value="UniProtKB-KW"/>
</dbReference>
<organism evidence="15 16">
    <name type="scientific">Halobacillus litoralis</name>
    <dbReference type="NCBI Taxonomy" id="45668"/>
    <lineage>
        <taxon>Bacteria</taxon>
        <taxon>Bacillati</taxon>
        <taxon>Bacillota</taxon>
        <taxon>Bacilli</taxon>
        <taxon>Bacillales</taxon>
        <taxon>Bacillaceae</taxon>
        <taxon>Halobacillus</taxon>
    </lineage>
</organism>
<evidence type="ECO:0000256" key="1">
    <source>
        <dbReference type="ARBA" id="ARBA00000012"/>
    </source>
</evidence>
<evidence type="ECO:0000256" key="9">
    <source>
        <dbReference type="ARBA" id="ARBA00022842"/>
    </source>
</evidence>
<dbReference type="InterPro" id="IPR011005">
    <property type="entry name" value="Dihydropteroate_synth-like_sf"/>
</dbReference>
<dbReference type="Gene3D" id="3.20.20.20">
    <property type="entry name" value="Dihydropteroate synthase-like"/>
    <property type="match status" value="1"/>
</dbReference>
<dbReference type="UniPathway" id="UPA00077">
    <property type="reaction ID" value="UER00156"/>
</dbReference>
<evidence type="ECO:0000259" key="14">
    <source>
        <dbReference type="PROSITE" id="PS50972"/>
    </source>
</evidence>
<dbReference type="PROSITE" id="PS50972">
    <property type="entry name" value="PTERIN_BINDING"/>
    <property type="match status" value="1"/>
</dbReference>
<dbReference type="InterPro" id="IPR006390">
    <property type="entry name" value="DHP_synth_dom"/>
</dbReference>
<dbReference type="EMBL" id="WMEZ01000013">
    <property type="protein sequence ID" value="MYL51570.1"/>
    <property type="molecule type" value="Genomic_DNA"/>
</dbReference>
<protein>
    <recommendedName>
        <fullName evidence="6 13">Dihydropteroate synthase</fullName>
        <shortName evidence="13">DHPS</shortName>
        <ecNumber evidence="5 13">2.5.1.15</ecNumber>
    </recommendedName>
    <alternativeName>
        <fullName evidence="11 13">Dihydropteroate pyrophosphorylase</fullName>
    </alternativeName>
</protein>
<evidence type="ECO:0000256" key="13">
    <source>
        <dbReference type="RuleBase" id="RU361205"/>
    </source>
</evidence>
<dbReference type="PANTHER" id="PTHR20941:SF1">
    <property type="entry name" value="FOLIC ACID SYNTHESIS PROTEIN FOL1"/>
    <property type="match status" value="1"/>
</dbReference>
<dbReference type="GO" id="GO:0005829">
    <property type="term" value="C:cytosol"/>
    <property type="evidence" value="ECO:0007669"/>
    <property type="project" value="TreeGrafter"/>
</dbReference>
<dbReference type="CDD" id="cd00739">
    <property type="entry name" value="DHPS"/>
    <property type="match status" value="1"/>
</dbReference>
<comment type="caution">
    <text evidence="15">The sequence shown here is derived from an EMBL/GenBank/DDBJ whole genome shotgun (WGS) entry which is preliminary data.</text>
</comment>
<dbReference type="InterPro" id="IPR000489">
    <property type="entry name" value="Pterin-binding_dom"/>
</dbReference>
<dbReference type="AlphaFoldDB" id="A0A845E8M1"/>
<evidence type="ECO:0000256" key="6">
    <source>
        <dbReference type="ARBA" id="ARBA00016919"/>
    </source>
</evidence>
<dbReference type="Pfam" id="PF00809">
    <property type="entry name" value="Pterin_bind"/>
    <property type="match status" value="1"/>
</dbReference>
<evidence type="ECO:0000256" key="2">
    <source>
        <dbReference type="ARBA" id="ARBA00001946"/>
    </source>
</evidence>
<gene>
    <name evidence="15" type="primary">folP</name>
    <name evidence="15" type="ORF">GLV98_19040</name>
</gene>
<proteinExistence type="inferred from homology"/>
<dbReference type="Proteomes" id="UP000447393">
    <property type="component" value="Unassembled WGS sequence"/>
</dbReference>
<evidence type="ECO:0000256" key="10">
    <source>
        <dbReference type="ARBA" id="ARBA00022909"/>
    </source>
</evidence>
<dbReference type="PROSITE" id="PS00792">
    <property type="entry name" value="DHPS_1"/>
    <property type="match status" value="1"/>
</dbReference>
<evidence type="ECO:0000313" key="15">
    <source>
        <dbReference type="EMBL" id="MYL51570.1"/>
    </source>
</evidence>
<evidence type="ECO:0000256" key="5">
    <source>
        <dbReference type="ARBA" id="ARBA00012458"/>
    </source>
</evidence>
<comment type="function">
    <text evidence="12 13">Catalyzes the condensation of para-aminobenzoate (pABA) with 6-hydroxymethyl-7,8-dihydropterin diphosphate (DHPt-PP) to form 7,8-dihydropteroate (H2Pte), the immediate precursor of folate derivatives.</text>
</comment>
<evidence type="ECO:0000256" key="3">
    <source>
        <dbReference type="ARBA" id="ARBA00004763"/>
    </source>
</evidence>
<evidence type="ECO:0000256" key="4">
    <source>
        <dbReference type="ARBA" id="ARBA00009503"/>
    </source>
</evidence>